<name>A0A7J6RBC8_PEROL</name>
<evidence type="ECO:0000256" key="1">
    <source>
        <dbReference type="SAM" id="MobiDB-lite"/>
    </source>
</evidence>
<feature type="compositionally biased region" description="Basic and acidic residues" evidence="1">
    <location>
        <begin position="33"/>
        <end position="54"/>
    </location>
</feature>
<comment type="caution">
    <text evidence="2">The sequence shown here is derived from an EMBL/GenBank/DDBJ whole genome shotgun (WGS) entry which is preliminary data.</text>
</comment>
<dbReference type="Proteomes" id="UP000574390">
    <property type="component" value="Unassembled WGS sequence"/>
</dbReference>
<feature type="region of interest" description="Disordered" evidence="1">
    <location>
        <begin position="33"/>
        <end position="101"/>
    </location>
</feature>
<evidence type="ECO:0000313" key="3">
    <source>
        <dbReference type="Proteomes" id="UP000574390"/>
    </source>
</evidence>
<dbReference type="AlphaFoldDB" id="A0A7J6RBC8"/>
<feature type="non-terminal residue" evidence="2">
    <location>
        <position position="1"/>
    </location>
</feature>
<protein>
    <submittedName>
        <fullName evidence="2">Uncharacterized protein</fullName>
    </submittedName>
</protein>
<organism evidence="2 3">
    <name type="scientific">Perkinsus olseni</name>
    <name type="common">Perkinsus atlanticus</name>
    <dbReference type="NCBI Taxonomy" id="32597"/>
    <lineage>
        <taxon>Eukaryota</taxon>
        <taxon>Sar</taxon>
        <taxon>Alveolata</taxon>
        <taxon>Perkinsozoa</taxon>
        <taxon>Perkinsea</taxon>
        <taxon>Perkinsida</taxon>
        <taxon>Perkinsidae</taxon>
        <taxon>Perkinsus</taxon>
    </lineage>
</organism>
<evidence type="ECO:0000313" key="2">
    <source>
        <dbReference type="EMBL" id="KAF4717923.1"/>
    </source>
</evidence>
<accession>A0A7J6RBC8</accession>
<gene>
    <name evidence="2" type="ORF">FOZ62_020943</name>
</gene>
<dbReference type="EMBL" id="JABANM010023415">
    <property type="protein sequence ID" value="KAF4717923.1"/>
    <property type="molecule type" value="Genomic_DNA"/>
</dbReference>
<proteinExistence type="predicted"/>
<reference evidence="2 3" key="1">
    <citation type="submission" date="2020-04" db="EMBL/GenBank/DDBJ databases">
        <title>Perkinsus olseni comparative genomics.</title>
        <authorList>
            <person name="Bogema D.R."/>
        </authorList>
    </citation>
    <scope>NUCLEOTIDE SEQUENCE [LARGE SCALE GENOMIC DNA]</scope>
    <source>
        <strain evidence="2">ATCC PRA-205</strain>
    </source>
</reference>
<sequence length="153" mass="16716">ALDHAVKAKMDIKPRDKFDMEVHRQKLVKRVEDIREGHQKEHAKQVEEAARSDDNLVDSQSLIEQADCPGGNCPEEAAAPTAGGDEEAIGEENKEPVGELGSGARGQVSLATLSTVVIIHLLSPVREATIRRLERSTNPAHISLSGMILRRIK</sequence>